<dbReference type="AlphaFoldDB" id="A0AA88VAK9"/>
<sequence>RREAAVTARERERDQKSSIGVAQQQRYRGAAVTVSGTRANYGAAEQQRERRCGRSDEQREQWPERRAFDGNGKGNAAGETVRERLLRRSSRARAAASKAKNLGGADRIGLSHQEALVSVKSLAVEAHLENENSPARLTSEPELSQTSVTQSISSSASPTVKQNMLSPLAKCTSKCVAEFDQQNYSDVAAVPVTKTPSIEGYSWRKYGQKQVKTPQGSRSYFKCTYSKCSAKKIERFDLTSCITEIIYKGGHNHDPPGKINCTGDNNLALSVVPVEVSNISDPIRTPNHTDQFSPLDEPIEEAPVISETKRHSSCCPDGNAGINVEENVDEPEAKRRQVAKFWLSFFRIWWRTKKSTAASSGPLLNHGKKSKIVVHAVGDVGISGDGYRWRKYGQKMVKGTPHPRNYYKCTSAGCPVRKHIEMARDDATAAIITYKGIHDHDMPVPKKRHGLPSSPLVAAASPASTSNSQSKGTEELQNQKSATQWSVDGEGELTCKSLDLGVGKAMDSTRTLLGIGFEIKPC</sequence>
<keyword evidence="5" id="KW-0804">Transcription</keyword>
<dbReference type="InterPro" id="IPR044810">
    <property type="entry name" value="WRKY_plant"/>
</dbReference>
<feature type="compositionally biased region" description="Basic and acidic residues" evidence="7">
    <location>
        <begin position="1"/>
        <end position="16"/>
    </location>
</feature>
<dbReference type="Pfam" id="PF03106">
    <property type="entry name" value="WRKY"/>
    <property type="match status" value="2"/>
</dbReference>
<dbReference type="PANTHER" id="PTHR31221">
    <property type="entry name" value="WRKY TRANSCRIPTION FACTOR PROTEIN 1-RELATED"/>
    <property type="match status" value="1"/>
</dbReference>
<protein>
    <recommendedName>
        <fullName evidence="8">WRKY domain-containing protein</fullName>
    </recommendedName>
</protein>
<comment type="caution">
    <text evidence="9">The sequence shown here is derived from an EMBL/GenBank/DDBJ whole genome shotgun (WGS) entry which is preliminary data.</text>
</comment>
<evidence type="ECO:0000256" key="2">
    <source>
        <dbReference type="ARBA" id="ARBA00022737"/>
    </source>
</evidence>
<dbReference type="InterPro" id="IPR036576">
    <property type="entry name" value="WRKY_dom_sf"/>
</dbReference>
<feature type="non-terminal residue" evidence="9">
    <location>
        <position position="1"/>
    </location>
</feature>
<feature type="compositionally biased region" description="Polar residues" evidence="7">
    <location>
        <begin position="465"/>
        <end position="486"/>
    </location>
</feature>
<dbReference type="PROSITE" id="PS50811">
    <property type="entry name" value="WRKY"/>
    <property type="match status" value="2"/>
</dbReference>
<evidence type="ECO:0000256" key="3">
    <source>
        <dbReference type="ARBA" id="ARBA00023015"/>
    </source>
</evidence>
<evidence type="ECO:0000313" key="10">
    <source>
        <dbReference type="Proteomes" id="UP001188597"/>
    </source>
</evidence>
<keyword evidence="10" id="KW-1185">Reference proteome</keyword>
<dbReference type="SMART" id="SM00774">
    <property type="entry name" value="WRKY"/>
    <property type="match status" value="2"/>
</dbReference>
<keyword evidence="4" id="KW-0238">DNA-binding</keyword>
<feature type="compositionally biased region" description="Polar residues" evidence="7">
    <location>
        <begin position="17"/>
        <end position="26"/>
    </location>
</feature>
<evidence type="ECO:0000256" key="5">
    <source>
        <dbReference type="ARBA" id="ARBA00023163"/>
    </source>
</evidence>
<dbReference type="EMBL" id="JAVXUP010002397">
    <property type="protein sequence ID" value="KAK3003560.1"/>
    <property type="molecule type" value="Genomic_DNA"/>
</dbReference>
<evidence type="ECO:0000256" key="7">
    <source>
        <dbReference type="SAM" id="MobiDB-lite"/>
    </source>
</evidence>
<feature type="domain" description="WRKY" evidence="8">
    <location>
        <begin position="378"/>
        <end position="443"/>
    </location>
</feature>
<organism evidence="9 10">
    <name type="scientific">Escallonia herrerae</name>
    <dbReference type="NCBI Taxonomy" id="1293975"/>
    <lineage>
        <taxon>Eukaryota</taxon>
        <taxon>Viridiplantae</taxon>
        <taxon>Streptophyta</taxon>
        <taxon>Embryophyta</taxon>
        <taxon>Tracheophyta</taxon>
        <taxon>Spermatophyta</taxon>
        <taxon>Magnoliopsida</taxon>
        <taxon>eudicotyledons</taxon>
        <taxon>Gunneridae</taxon>
        <taxon>Pentapetalae</taxon>
        <taxon>asterids</taxon>
        <taxon>campanulids</taxon>
        <taxon>Escalloniales</taxon>
        <taxon>Escalloniaceae</taxon>
        <taxon>Escallonia</taxon>
    </lineage>
</organism>
<comment type="subcellular location">
    <subcellularLocation>
        <location evidence="1">Nucleus</location>
    </subcellularLocation>
</comment>
<feature type="region of interest" description="Disordered" evidence="7">
    <location>
        <begin position="1"/>
        <end position="79"/>
    </location>
</feature>
<feature type="region of interest" description="Disordered" evidence="7">
    <location>
        <begin position="442"/>
        <end position="486"/>
    </location>
</feature>
<dbReference type="Gene3D" id="2.20.25.80">
    <property type="entry name" value="WRKY domain"/>
    <property type="match status" value="2"/>
</dbReference>
<name>A0AA88VAK9_9ASTE</name>
<dbReference type="GO" id="GO:0005634">
    <property type="term" value="C:nucleus"/>
    <property type="evidence" value="ECO:0007669"/>
    <property type="project" value="UniProtKB-SubCell"/>
</dbReference>
<evidence type="ECO:0000256" key="6">
    <source>
        <dbReference type="ARBA" id="ARBA00023242"/>
    </source>
</evidence>
<dbReference type="SUPFAM" id="SSF118290">
    <property type="entry name" value="WRKY DNA-binding domain"/>
    <property type="match status" value="2"/>
</dbReference>
<keyword evidence="3" id="KW-0805">Transcription regulation</keyword>
<feature type="compositionally biased region" description="Low complexity" evidence="7">
    <location>
        <begin position="144"/>
        <end position="157"/>
    </location>
</feature>
<proteinExistence type="predicted"/>
<dbReference type="GO" id="GO:0043565">
    <property type="term" value="F:sequence-specific DNA binding"/>
    <property type="evidence" value="ECO:0007669"/>
    <property type="project" value="InterPro"/>
</dbReference>
<feature type="compositionally biased region" description="Low complexity" evidence="7">
    <location>
        <begin position="451"/>
        <end position="464"/>
    </location>
</feature>
<dbReference type="Proteomes" id="UP001188597">
    <property type="component" value="Unassembled WGS sequence"/>
</dbReference>
<evidence type="ECO:0000259" key="8">
    <source>
        <dbReference type="PROSITE" id="PS50811"/>
    </source>
</evidence>
<gene>
    <name evidence="9" type="ORF">RJ639_019110</name>
</gene>
<evidence type="ECO:0000256" key="1">
    <source>
        <dbReference type="ARBA" id="ARBA00004123"/>
    </source>
</evidence>
<keyword evidence="6" id="KW-0539">Nucleus</keyword>
<evidence type="ECO:0000313" key="9">
    <source>
        <dbReference type="EMBL" id="KAK3003560.1"/>
    </source>
</evidence>
<dbReference type="FunFam" id="2.20.25.80:FF:000006">
    <property type="entry name" value="WRKY transcription factor"/>
    <property type="match status" value="1"/>
</dbReference>
<dbReference type="GO" id="GO:0003700">
    <property type="term" value="F:DNA-binding transcription factor activity"/>
    <property type="evidence" value="ECO:0007669"/>
    <property type="project" value="InterPro"/>
</dbReference>
<accession>A0AA88VAK9</accession>
<dbReference type="PANTHER" id="PTHR31221:SF150">
    <property type="entry name" value="WRKY TRANSCRIPTION FACTOR 32-RELATED"/>
    <property type="match status" value="1"/>
</dbReference>
<dbReference type="InterPro" id="IPR003657">
    <property type="entry name" value="WRKY_dom"/>
</dbReference>
<reference evidence="9" key="1">
    <citation type="submission" date="2022-12" db="EMBL/GenBank/DDBJ databases">
        <title>Draft genome assemblies for two species of Escallonia (Escalloniales).</title>
        <authorList>
            <person name="Chanderbali A."/>
            <person name="Dervinis C."/>
            <person name="Anghel I."/>
            <person name="Soltis D."/>
            <person name="Soltis P."/>
            <person name="Zapata F."/>
        </authorList>
    </citation>
    <scope>NUCLEOTIDE SEQUENCE</scope>
    <source>
        <strain evidence="9">UCBG64.0493</strain>
        <tissue evidence="9">Leaf</tissue>
    </source>
</reference>
<evidence type="ECO:0000256" key="4">
    <source>
        <dbReference type="ARBA" id="ARBA00023125"/>
    </source>
</evidence>
<feature type="compositionally biased region" description="Basic and acidic residues" evidence="7">
    <location>
        <begin position="46"/>
        <end position="68"/>
    </location>
</feature>
<feature type="domain" description="WRKY" evidence="8">
    <location>
        <begin position="199"/>
        <end position="256"/>
    </location>
</feature>
<keyword evidence="2" id="KW-0677">Repeat</keyword>
<feature type="region of interest" description="Disordered" evidence="7">
    <location>
        <begin position="131"/>
        <end position="159"/>
    </location>
</feature>